<dbReference type="OrthoDB" id="693912at2759"/>
<evidence type="ECO:0000313" key="2">
    <source>
        <dbReference type="EMBL" id="KAG2578360.1"/>
    </source>
</evidence>
<dbReference type="PANTHER" id="PTHR47069">
    <property type="match status" value="1"/>
</dbReference>
<evidence type="ECO:0000256" key="1">
    <source>
        <dbReference type="SAM" id="MobiDB-lite"/>
    </source>
</evidence>
<dbReference type="Proteomes" id="UP000823388">
    <property type="component" value="Chromosome 6N"/>
</dbReference>
<evidence type="ECO:0000313" key="3">
    <source>
        <dbReference type="Proteomes" id="UP000823388"/>
    </source>
</evidence>
<gene>
    <name evidence="2" type="ORF">PVAP13_6NG227100</name>
</gene>
<feature type="region of interest" description="Disordered" evidence="1">
    <location>
        <begin position="106"/>
        <end position="144"/>
    </location>
</feature>
<dbReference type="EMBL" id="CM029048">
    <property type="protein sequence ID" value="KAG2578360.1"/>
    <property type="molecule type" value="Genomic_DNA"/>
</dbReference>
<dbReference type="AlphaFoldDB" id="A0A8T0QZ73"/>
<organism evidence="2 3">
    <name type="scientific">Panicum virgatum</name>
    <name type="common">Blackwell switchgrass</name>
    <dbReference type="NCBI Taxonomy" id="38727"/>
    <lineage>
        <taxon>Eukaryota</taxon>
        <taxon>Viridiplantae</taxon>
        <taxon>Streptophyta</taxon>
        <taxon>Embryophyta</taxon>
        <taxon>Tracheophyta</taxon>
        <taxon>Spermatophyta</taxon>
        <taxon>Magnoliopsida</taxon>
        <taxon>Liliopsida</taxon>
        <taxon>Poales</taxon>
        <taxon>Poaceae</taxon>
        <taxon>PACMAD clade</taxon>
        <taxon>Panicoideae</taxon>
        <taxon>Panicodae</taxon>
        <taxon>Paniceae</taxon>
        <taxon>Panicinae</taxon>
        <taxon>Panicum</taxon>
        <taxon>Panicum sect. Hiantes</taxon>
    </lineage>
</organism>
<feature type="compositionally biased region" description="Basic and acidic residues" evidence="1">
    <location>
        <begin position="108"/>
        <end position="130"/>
    </location>
</feature>
<dbReference type="PANTHER" id="PTHR47069:SF12">
    <property type="entry name" value="OS01G0545800 PROTEIN"/>
    <property type="match status" value="1"/>
</dbReference>
<comment type="caution">
    <text evidence="2">The sequence shown here is derived from an EMBL/GenBank/DDBJ whole genome shotgun (WGS) entry which is preliminary data.</text>
</comment>
<reference evidence="2" key="1">
    <citation type="submission" date="2020-05" db="EMBL/GenBank/DDBJ databases">
        <title>WGS assembly of Panicum virgatum.</title>
        <authorList>
            <person name="Lovell J.T."/>
            <person name="Jenkins J."/>
            <person name="Shu S."/>
            <person name="Juenger T.E."/>
            <person name="Schmutz J."/>
        </authorList>
    </citation>
    <scope>NUCLEOTIDE SEQUENCE</scope>
    <source>
        <strain evidence="2">AP13</strain>
    </source>
</reference>
<sequence length="254" mass="29072">MSGEGYQAVQEGLFERRRLVYTRLQVKNQIGVLKNIYSFYRYLLVHTGLGRLPDGTIDADSEFWITHTEKKPYLRRLLKGPPPNSDLLEHLFRGFTVDGSIAYAPRNDYGEQHGQDGGAKETDRRAKENLEATPRSTSSKRSWASTSTTVLSPVKKSKGPMVKIMWDIASTFKESASISARMMAKRATDKEAFSIARCQELAFPCGVERTVEAVYAMSKLFASQYQREFFCVLELTPDLRLRYFKKWCRNNNLE</sequence>
<protein>
    <submittedName>
        <fullName evidence="2">Uncharacterized protein</fullName>
    </submittedName>
</protein>
<accession>A0A8T0QZ73</accession>
<proteinExistence type="predicted"/>
<name>A0A8T0QZ73_PANVG</name>
<keyword evidence="3" id="KW-1185">Reference proteome</keyword>